<dbReference type="Proteomes" id="UP000254134">
    <property type="component" value="Unassembled WGS sequence"/>
</dbReference>
<sequence>MERQVIGVLVSGSGSNLQALLDAGLPVSAVAANLEGVPALERAARAGVAHAAFPLDAHVDRAARDLAMADWLVAQGVTLVVCAGYMHLLTPAFLDRFPGRVVNVHPALLPSFPGAHAVADALAAGVAQTGATVHLVDAGVDTGPVIRQEPVPVLPGDTPETLHARIRAVEQRLLPQVVKELVGA</sequence>
<dbReference type="GO" id="GO:0006189">
    <property type="term" value="P:'de novo' IMP biosynthetic process"/>
    <property type="evidence" value="ECO:0007669"/>
    <property type="project" value="UniProtKB-UniRule"/>
</dbReference>
<dbReference type="SUPFAM" id="SSF53328">
    <property type="entry name" value="Formyltransferase"/>
    <property type="match status" value="1"/>
</dbReference>
<feature type="active site" description="Proton donor" evidence="6">
    <location>
        <position position="105"/>
    </location>
</feature>
<organism evidence="8 9">
    <name type="scientific">Gaiella occulta</name>
    <dbReference type="NCBI Taxonomy" id="1002870"/>
    <lineage>
        <taxon>Bacteria</taxon>
        <taxon>Bacillati</taxon>
        <taxon>Actinomycetota</taxon>
        <taxon>Thermoleophilia</taxon>
        <taxon>Gaiellales</taxon>
        <taxon>Gaiellaceae</taxon>
        <taxon>Gaiella</taxon>
    </lineage>
</organism>
<dbReference type="OrthoDB" id="9806170at2"/>
<dbReference type="InterPro" id="IPR001555">
    <property type="entry name" value="GART_AS"/>
</dbReference>
<evidence type="ECO:0000259" key="7">
    <source>
        <dbReference type="Pfam" id="PF00551"/>
    </source>
</evidence>
<dbReference type="Gene3D" id="3.40.50.170">
    <property type="entry name" value="Formyl transferase, N-terminal domain"/>
    <property type="match status" value="1"/>
</dbReference>
<keyword evidence="2 6" id="KW-0808">Transferase</keyword>
<dbReference type="EC" id="2.1.2.2" evidence="6"/>
<protein>
    <recommendedName>
        <fullName evidence="6">Phosphoribosylglycinamide formyltransferase</fullName>
        <ecNumber evidence="6">2.1.2.2</ecNumber>
    </recommendedName>
    <alternativeName>
        <fullName evidence="6">5'-phosphoribosylglycinamide transformylase</fullName>
    </alternativeName>
    <alternativeName>
        <fullName evidence="6">GAR transformylase</fullName>
        <shortName evidence="6">GART</shortName>
    </alternativeName>
</protein>
<dbReference type="InterPro" id="IPR036477">
    <property type="entry name" value="Formyl_transf_N_sf"/>
</dbReference>
<feature type="binding site" evidence="6">
    <location>
        <position position="103"/>
    </location>
    <ligand>
        <name>(6R)-10-formyltetrahydrofolate</name>
        <dbReference type="ChEBI" id="CHEBI:195366"/>
    </ligand>
</feature>
<gene>
    <name evidence="6" type="primary">purN</name>
    <name evidence="8" type="ORF">Gocc_0348</name>
</gene>
<evidence type="ECO:0000256" key="6">
    <source>
        <dbReference type="HAMAP-Rule" id="MF_01930"/>
    </source>
</evidence>
<comment type="caution">
    <text evidence="8">The sequence shown here is derived from an EMBL/GenBank/DDBJ whole genome shotgun (WGS) entry which is preliminary data.</text>
</comment>
<keyword evidence="9" id="KW-1185">Reference proteome</keyword>
<evidence type="ECO:0000313" key="8">
    <source>
        <dbReference type="EMBL" id="RDI75929.1"/>
    </source>
</evidence>
<comment type="caution">
    <text evidence="6">Lacks conserved residue(s) required for the propagation of feature annotation.</text>
</comment>
<reference evidence="8 9" key="1">
    <citation type="submission" date="2018-07" db="EMBL/GenBank/DDBJ databases">
        <title>High-quality-draft genome sequence of Gaiella occulta.</title>
        <authorList>
            <person name="Severino R."/>
            <person name="Froufe H.J.C."/>
            <person name="Rainey F.A."/>
            <person name="Barroso C."/>
            <person name="Albuquerque L."/>
            <person name="Lobo-Da-Cunha A."/>
            <person name="Da Costa M.S."/>
            <person name="Egas C."/>
        </authorList>
    </citation>
    <scope>NUCLEOTIDE SEQUENCE [LARGE SCALE GENOMIC DNA]</scope>
    <source>
        <strain evidence="8 9">F2-233</strain>
    </source>
</reference>
<name>A0A7M2Z1D1_9ACTN</name>
<dbReference type="PROSITE" id="PS00373">
    <property type="entry name" value="GART"/>
    <property type="match status" value="1"/>
</dbReference>
<feature type="site" description="Raises pKa of active site His" evidence="6">
    <location>
        <position position="141"/>
    </location>
</feature>
<dbReference type="PANTHER" id="PTHR43369">
    <property type="entry name" value="PHOSPHORIBOSYLGLYCINAMIDE FORMYLTRANSFERASE"/>
    <property type="match status" value="1"/>
</dbReference>
<dbReference type="EMBL" id="QQZY01000001">
    <property type="protein sequence ID" value="RDI75929.1"/>
    <property type="molecule type" value="Genomic_DNA"/>
</dbReference>
<evidence type="ECO:0000256" key="5">
    <source>
        <dbReference type="ARBA" id="ARBA00047664"/>
    </source>
</evidence>
<evidence type="ECO:0000313" key="9">
    <source>
        <dbReference type="Proteomes" id="UP000254134"/>
    </source>
</evidence>
<evidence type="ECO:0000256" key="1">
    <source>
        <dbReference type="ARBA" id="ARBA00005054"/>
    </source>
</evidence>
<dbReference type="Pfam" id="PF00551">
    <property type="entry name" value="Formyl_trans_N"/>
    <property type="match status" value="1"/>
</dbReference>
<dbReference type="CDD" id="cd08645">
    <property type="entry name" value="FMT_core_GART"/>
    <property type="match status" value="1"/>
</dbReference>
<evidence type="ECO:0000256" key="2">
    <source>
        <dbReference type="ARBA" id="ARBA00022679"/>
    </source>
</evidence>
<accession>A0A7M2Z1D1</accession>
<comment type="similarity">
    <text evidence="4 6">Belongs to the GART family.</text>
</comment>
<dbReference type="GO" id="GO:0004644">
    <property type="term" value="F:phosphoribosylglycinamide formyltransferase activity"/>
    <property type="evidence" value="ECO:0007669"/>
    <property type="project" value="UniProtKB-UniRule"/>
</dbReference>
<dbReference type="InterPro" id="IPR004607">
    <property type="entry name" value="GART"/>
</dbReference>
<dbReference type="GO" id="GO:0005829">
    <property type="term" value="C:cytosol"/>
    <property type="evidence" value="ECO:0007669"/>
    <property type="project" value="TreeGrafter"/>
</dbReference>
<dbReference type="PANTHER" id="PTHR43369:SF2">
    <property type="entry name" value="PHOSPHORIBOSYLGLYCINAMIDE FORMYLTRANSFERASE"/>
    <property type="match status" value="1"/>
</dbReference>
<proteinExistence type="inferred from homology"/>
<dbReference type="AlphaFoldDB" id="A0A7M2Z1D1"/>
<dbReference type="RefSeq" id="WP_114794804.1">
    <property type="nucleotide sequence ID" value="NZ_QQZY01000001.1"/>
</dbReference>
<feature type="domain" description="Formyl transferase N-terminal" evidence="7">
    <location>
        <begin position="7"/>
        <end position="178"/>
    </location>
</feature>
<comment type="catalytic activity">
    <reaction evidence="5 6">
        <text>N(1)-(5-phospho-beta-D-ribosyl)glycinamide + (6R)-10-formyltetrahydrofolate = N(2)-formyl-N(1)-(5-phospho-beta-D-ribosyl)glycinamide + (6S)-5,6,7,8-tetrahydrofolate + H(+)</text>
        <dbReference type="Rhea" id="RHEA:15053"/>
        <dbReference type="ChEBI" id="CHEBI:15378"/>
        <dbReference type="ChEBI" id="CHEBI:57453"/>
        <dbReference type="ChEBI" id="CHEBI:143788"/>
        <dbReference type="ChEBI" id="CHEBI:147286"/>
        <dbReference type="ChEBI" id="CHEBI:195366"/>
        <dbReference type="EC" id="2.1.2.2"/>
    </reaction>
</comment>
<reference evidence="9" key="2">
    <citation type="journal article" date="2019" name="MicrobiologyOpen">
        <title>High-quality draft genome sequence of Gaiella occulta isolated from a 150 meter deep mineral water borehole and comparison with the genome sequences of other deep-branching lineages of the phylum Actinobacteria.</title>
        <authorList>
            <person name="Severino R."/>
            <person name="Froufe H.J.C."/>
            <person name="Barroso C."/>
            <person name="Albuquerque L."/>
            <person name="Lobo-da-Cunha A."/>
            <person name="da Costa M.S."/>
            <person name="Egas C."/>
        </authorList>
    </citation>
    <scope>NUCLEOTIDE SEQUENCE [LARGE SCALE GENOMIC DNA]</scope>
    <source>
        <strain evidence="9">F2-233</strain>
    </source>
</reference>
<feature type="binding site" evidence="6">
    <location>
        <begin position="14"/>
        <end position="16"/>
    </location>
    <ligand>
        <name>N(1)-(5-phospho-beta-D-ribosyl)glycinamide</name>
        <dbReference type="ChEBI" id="CHEBI:143788"/>
    </ligand>
</feature>
<evidence type="ECO:0000256" key="4">
    <source>
        <dbReference type="ARBA" id="ARBA00038440"/>
    </source>
</evidence>
<keyword evidence="3 6" id="KW-0658">Purine biosynthesis</keyword>
<dbReference type="InterPro" id="IPR002376">
    <property type="entry name" value="Formyl_transf_N"/>
</dbReference>
<dbReference type="HAMAP" id="MF_01930">
    <property type="entry name" value="PurN"/>
    <property type="match status" value="1"/>
</dbReference>
<dbReference type="NCBIfam" id="TIGR00639">
    <property type="entry name" value="PurN"/>
    <property type="match status" value="1"/>
</dbReference>
<feature type="binding site" evidence="6">
    <location>
        <position position="64"/>
    </location>
    <ligand>
        <name>(6R)-10-formyltetrahydrofolate</name>
        <dbReference type="ChEBI" id="CHEBI:195366"/>
    </ligand>
</feature>
<comment type="pathway">
    <text evidence="1 6">Purine metabolism; IMP biosynthesis via de novo pathway; N(2)-formyl-N(1)-(5-phospho-D-ribosyl)glycinamide from N(1)-(5-phospho-D-ribosyl)glycinamide (10-formyl THF route): step 1/1.</text>
</comment>
<dbReference type="UniPathway" id="UPA00074">
    <property type="reaction ID" value="UER00126"/>
</dbReference>
<evidence type="ECO:0000256" key="3">
    <source>
        <dbReference type="ARBA" id="ARBA00022755"/>
    </source>
</evidence>
<comment type="function">
    <text evidence="6">Catalyzes the transfer of a formyl group from 10-formyltetrahydrofolate to 5-phospho-ribosyl-glycinamide (GAR), producing 5-phospho-ribosyl-N-formylglycinamide (FGAR) and tetrahydrofolate.</text>
</comment>